<dbReference type="OrthoDB" id="384842at2"/>
<evidence type="ECO:0000313" key="2">
    <source>
        <dbReference type="Proteomes" id="UP000289841"/>
    </source>
</evidence>
<sequence>MKKIRILTLTLIITLFTFSVGAVAWLQISNINIVEGINLNAGSGDLLDISLDGINYAKRLDETLIKEKLRRLRFSDVTTTDGINFFQGPNNETRIARPNIDYLTFDIWFRVTLEDNTNENEVFDKIFLTNRKEVKYDETNNVKGTYVTSEGKSWKADLEFNDGNKIIKKGETNNYYAKDAIRIGFASDENQFIYDISENEERGFGMEFGAFDYYNQKNPLNKLKVPEKKPETIYELSKESGAVGFMNNDNSLIVSLKKEDKHYYGKAKLNIWLEGWDPDSIEAILNDHILIQLEFIAAKL</sequence>
<accession>A0A449BDU2</accession>
<name>A0A449BDU2_HAPAX</name>
<dbReference type="AlphaFoldDB" id="A0A449BDU2"/>
<protein>
    <submittedName>
        <fullName evidence="1">Uncharacterized protein</fullName>
    </submittedName>
</protein>
<dbReference type="KEGG" id="aaxa:NCTC10138_01002"/>
<dbReference type="STRING" id="1278311.GCA_000428705_00388"/>
<organism evidence="1 2">
    <name type="scientific">Haploplasma axanthum</name>
    <name type="common">Acholeplasma axanthum</name>
    <dbReference type="NCBI Taxonomy" id="29552"/>
    <lineage>
        <taxon>Bacteria</taxon>
        <taxon>Bacillati</taxon>
        <taxon>Mycoplasmatota</taxon>
        <taxon>Mollicutes</taxon>
        <taxon>Acholeplasmatales</taxon>
        <taxon>Acholeplasmataceae</taxon>
        <taxon>Haploplasma</taxon>
    </lineage>
</organism>
<dbReference type="RefSeq" id="WP_026390081.1">
    <property type="nucleotide sequence ID" value="NZ_LR215048.1"/>
</dbReference>
<proteinExistence type="predicted"/>
<evidence type="ECO:0000313" key="1">
    <source>
        <dbReference type="EMBL" id="VEU80624.1"/>
    </source>
</evidence>
<gene>
    <name evidence="1" type="ORF">NCTC10138_01002</name>
</gene>
<reference evidence="1 2" key="1">
    <citation type="submission" date="2019-01" db="EMBL/GenBank/DDBJ databases">
        <authorList>
            <consortium name="Pathogen Informatics"/>
        </authorList>
    </citation>
    <scope>NUCLEOTIDE SEQUENCE [LARGE SCALE GENOMIC DNA]</scope>
    <source>
        <strain evidence="1 2">NCTC10138</strain>
    </source>
</reference>
<dbReference type="EMBL" id="LR215048">
    <property type="protein sequence ID" value="VEU80624.1"/>
    <property type="molecule type" value="Genomic_DNA"/>
</dbReference>
<dbReference type="Proteomes" id="UP000289841">
    <property type="component" value="Chromosome"/>
</dbReference>
<keyword evidence="2" id="KW-1185">Reference proteome</keyword>